<organism evidence="2">
    <name type="scientific">Rhodococcus hoagii (strain 103S)</name>
    <name type="common">Rhodococcus equi</name>
    <dbReference type="NCBI Taxonomy" id="685727"/>
    <lineage>
        <taxon>Bacteria</taxon>
        <taxon>Bacillati</taxon>
        <taxon>Actinomycetota</taxon>
        <taxon>Actinomycetes</taxon>
        <taxon>Mycobacteriales</taxon>
        <taxon>Nocardiaceae</taxon>
        <taxon>Prescottella</taxon>
    </lineage>
</organism>
<dbReference type="InterPro" id="IPR051532">
    <property type="entry name" value="Ester_Hydrolysis_Enzymes"/>
</dbReference>
<dbReference type="Gene3D" id="3.40.50.1110">
    <property type="entry name" value="SGNH hydrolase"/>
    <property type="match status" value="1"/>
</dbReference>
<gene>
    <name evidence="2" type="ordered locus">REQ_12800</name>
</gene>
<dbReference type="KEGG" id="req:REQ_12800"/>
<feature type="domain" description="SGNH hydrolase-type esterase" evidence="1">
    <location>
        <begin position="79"/>
        <end position="258"/>
    </location>
</feature>
<protein>
    <submittedName>
        <fullName evidence="2">Secreted lipase</fullName>
    </submittedName>
</protein>
<dbReference type="CDD" id="cd01836">
    <property type="entry name" value="FeeA_FeeB_like"/>
    <property type="match status" value="1"/>
</dbReference>
<reference evidence="2" key="1">
    <citation type="journal article" date="2010" name="PLoS Genet.">
        <title>The genome of a pathogenic rhodococcus: cooptive virulence underpinned by key gene acquisitions.</title>
        <authorList>
            <person name="Letek M."/>
            <person name="Gonzalez P."/>
            <person name="Macarthur I."/>
            <person name="Rodriguez H."/>
            <person name="Freeman T.C."/>
            <person name="Valero-Rello A."/>
            <person name="Blanco M."/>
            <person name="Buckley T."/>
            <person name="Cherevach I."/>
            <person name="Fahey R."/>
            <person name="Hapeshi A."/>
            <person name="Holdstock J."/>
            <person name="Leadon D."/>
            <person name="Navas J."/>
            <person name="Ocampo A."/>
            <person name="Quail M.A."/>
            <person name="Sanders M."/>
            <person name="Scortti M.M."/>
            <person name="Prescott J.F."/>
            <person name="Fogarty U."/>
            <person name="Meijer W.G."/>
            <person name="Parkhill J."/>
            <person name="Bentley S.D."/>
            <person name="Vazquez-Boland J.A."/>
        </authorList>
    </citation>
    <scope>NUCLEOTIDE SEQUENCE [LARGE SCALE GENOMIC DNA]</scope>
    <source>
        <strain evidence="2 3">103S</strain>
    </source>
</reference>
<evidence type="ECO:0000313" key="3">
    <source>
        <dbReference type="Proteomes" id="UP000006892"/>
    </source>
</evidence>
<evidence type="ECO:0000259" key="1">
    <source>
        <dbReference type="Pfam" id="PF13472"/>
    </source>
</evidence>
<dbReference type="InterPro" id="IPR013830">
    <property type="entry name" value="SGNH_hydro"/>
</dbReference>
<dbReference type="AlphaFoldDB" id="A0A3S5Y4B4"/>
<proteinExistence type="predicted"/>
<dbReference type="SUPFAM" id="SSF52266">
    <property type="entry name" value="SGNH hydrolase"/>
    <property type="match status" value="1"/>
</dbReference>
<dbReference type="Proteomes" id="UP001154400">
    <property type="component" value="Chromosome"/>
</dbReference>
<dbReference type="GO" id="GO:0004622">
    <property type="term" value="F:phosphatidylcholine lysophospholipase activity"/>
    <property type="evidence" value="ECO:0007669"/>
    <property type="project" value="TreeGrafter"/>
</dbReference>
<dbReference type="PANTHER" id="PTHR30383">
    <property type="entry name" value="THIOESTERASE 1/PROTEASE 1/LYSOPHOSPHOLIPASE L1"/>
    <property type="match status" value="1"/>
</dbReference>
<dbReference type="Pfam" id="PF13472">
    <property type="entry name" value="Lipase_GDSL_2"/>
    <property type="match status" value="1"/>
</dbReference>
<sequence length="325" mass="34056">MDRWRTAARAGTAALLAGSGAGTASWAAYTYLVWQAGLARGQIVPTRRWPPQADGIYTPASAQPERWRHGCDVDLHLMVFGDSTAAGLGCDVAAEVPGVLLARDLAERTGARVRLSTKAISGATSRGLIGQVDAMFVAGPAPDAAVIMIGANDVTTGMSLPGSARRLGRVVSRLRDAGVVVVVGTCPDLGVITAIPQPLRVLAHSWGMQLARLQAAATRAAGGHPVPLGRLLAARFLEDPATMLSDDRYHPSAAGYRLAADRLAPALMRALAEWDGPSSRGGPGRAPEIDRFPQVTTATPPANVLWERLWGPFGRRQGGDAARAT</sequence>
<name>A0A3S5Y4B4_RHOH1</name>
<dbReference type="EMBL" id="FN563149">
    <property type="protein sequence ID" value="CBH47375.1"/>
    <property type="molecule type" value="Genomic_DNA"/>
</dbReference>
<dbReference type="InterPro" id="IPR036514">
    <property type="entry name" value="SGNH_hydro_sf"/>
</dbReference>
<evidence type="ECO:0000313" key="2">
    <source>
        <dbReference type="EMBL" id="CBH47375.1"/>
    </source>
</evidence>
<dbReference type="RefSeq" id="WP_013415278.1">
    <property type="nucleotide sequence ID" value="NC_014659.1"/>
</dbReference>
<accession>A0A3S5Y4B4</accession>
<dbReference type="PANTHER" id="PTHR30383:SF5">
    <property type="entry name" value="SGNH HYDROLASE-TYPE ESTERASE DOMAIN-CONTAINING PROTEIN"/>
    <property type="match status" value="1"/>
</dbReference>